<dbReference type="RefSeq" id="WP_162856432.1">
    <property type="nucleotide sequence ID" value="NZ_CP038145.1"/>
</dbReference>
<reference evidence="1 2" key="1">
    <citation type="submission" date="2019-03" db="EMBL/GenBank/DDBJ databases">
        <authorList>
            <person name="Che Y."/>
            <person name="Zhou L."/>
        </authorList>
    </citation>
    <scope>NUCLEOTIDE SEQUENCE [LARGE SCALE GENOMIC DNA]</scope>
    <source>
        <strain evidence="1 2">AIFJ1607</strain>
    </source>
</reference>
<dbReference type="EMBL" id="CP038145">
    <property type="protein sequence ID" value="QBQ63520.1"/>
    <property type="molecule type" value="Genomic_DNA"/>
</dbReference>
<proteinExistence type="predicted"/>
<evidence type="ECO:0000313" key="2">
    <source>
        <dbReference type="Proteomes" id="UP000294444"/>
    </source>
</evidence>
<sequence>MKLLPTNKISKLSIKEQTLFIEGLAYIQGYDSPTHDTIIKHLQLHNIYTNKVIEHPLGITNRNDMVNVKYKEQHFNYRAAGVATIGFKGIDISNIDVGMYEIKISSSPSKDKRNYASLNLDMKHLDIRTINNRYEYRLFKNQNKAYLVKREILGRKISEDSYVSIDNAWIQDRKFHIEGKFIVPGVNITEFNQAKYYLIVKKPITQTQYAFELGQIKKPDLGQYINNPFGEYNACYYATKNLAGIDSSSFEFGVYDIYLSLGVGCEIFTIQLDKKLVISEDNCSFKE</sequence>
<dbReference type="KEGG" id="aio:EXH44_04340"/>
<keyword evidence="2" id="KW-1185">Reference proteome</keyword>
<dbReference type="AlphaFoldDB" id="A0A4V1AXY8"/>
<protein>
    <submittedName>
        <fullName evidence="1">Uncharacterized protein</fullName>
    </submittedName>
</protein>
<gene>
    <name evidence="1" type="ORF">EXH44_04340</name>
</gene>
<name>A0A4V1AXY8_9PAST</name>
<evidence type="ECO:0000313" key="1">
    <source>
        <dbReference type="EMBL" id="QBQ63520.1"/>
    </source>
</evidence>
<accession>A0A4V1AXY8</accession>
<organism evidence="1 2">
    <name type="scientific">Actinobacillus indolicus</name>
    <dbReference type="NCBI Taxonomy" id="51049"/>
    <lineage>
        <taxon>Bacteria</taxon>
        <taxon>Pseudomonadati</taxon>
        <taxon>Pseudomonadota</taxon>
        <taxon>Gammaproteobacteria</taxon>
        <taxon>Pasteurellales</taxon>
        <taxon>Pasteurellaceae</taxon>
        <taxon>Actinobacillus</taxon>
    </lineage>
</organism>
<dbReference type="Proteomes" id="UP000294444">
    <property type="component" value="Chromosome"/>
</dbReference>